<feature type="transmembrane region" description="Helical" evidence="7">
    <location>
        <begin position="12"/>
        <end position="32"/>
    </location>
</feature>
<dbReference type="PRINTS" id="PR01840">
    <property type="entry name" value="TATCFAMILY"/>
</dbReference>
<dbReference type="Pfam" id="PF00902">
    <property type="entry name" value="TatC"/>
    <property type="match status" value="1"/>
</dbReference>
<dbReference type="Proteomes" id="UP000296352">
    <property type="component" value="Chromosome"/>
</dbReference>
<feature type="transmembrane region" description="Helical" evidence="7">
    <location>
        <begin position="117"/>
        <end position="143"/>
    </location>
</feature>
<dbReference type="KEGG" id="cee:CENDO_05745"/>
<gene>
    <name evidence="7 9" type="primary">tatC</name>
    <name evidence="9" type="ORF">CENDO_05745</name>
</gene>
<keyword evidence="7" id="KW-1003">Cell membrane</keyword>
<dbReference type="HAMAP" id="MF_00902">
    <property type="entry name" value="TatC"/>
    <property type="match status" value="1"/>
</dbReference>
<evidence type="ECO:0000256" key="4">
    <source>
        <dbReference type="ARBA" id="ARBA00022989"/>
    </source>
</evidence>
<evidence type="ECO:0000256" key="2">
    <source>
        <dbReference type="ARBA" id="ARBA00022692"/>
    </source>
</evidence>
<feature type="transmembrane region" description="Helical" evidence="7">
    <location>
        <begin position="163"/>
        <end position="192"/>
    </location>
</feature>
<dbReference type="InterPro" id="IPR019820">
    <property type="entry name" value="Sec-indep_translocase_CS"/>
</dbReference>
<keyword evidence="3 7" id="KW-0653">Protein transport</keyword>
<evidence type="ECO:0000256" key="1">
    <source>
        <dbReference type="ARBA" id="ARBA00004141"/>
    </source>
</evidence>
<feature type="transmembrane region" description="Helical" evidence="7">
    <location>
        <begin position="226"/>
        <end position="245"/>
    </location>
</feature>
<keyword evidence="5 7" id="KW-0811">Translocation</keyword>
<dbReference type="PANTHER" id="PTHR30371">
    <property type="entry name" value="SEC-INDEPENDENT PROTEIN TRANSLOCASE PROTEIN TATC"/>
    <property type="match status" value="1"/>
</dbReference>
<evidence type="ECO:0000313" key="9">
    <source>
        <dbReference type="EMBL" id="QCB28429.1"/>
    </source>
</evidence>
<name>A0A4P7QFW2_9CORY</name>
<evidence type="ECO:0000256" key="6">
    <source>
        <dbReference type="ARBA" id="ARBA00023136"/>
    </source>
</evidence>
<reference evidence="9 10" key="1">
    <citation type="submission" date="2019-04" db="EMBL/GenBank/DDBJ databases">
        <title>Corynebacterium endometrii sp. nov., isolated from the uterus of a cow with endometritis.</title>
        <authorList>
            <person name="Ballas P."/>
            <person name="Ruckert C."/>
            <person name="Wagener K."/>
            <person name="Drillich M."/>
            <person name="Kaempfer P."/>
            <person name="Busse H.-J."/>
            <person name="Ehling-Schulz M."/>
        </authorList>
    </citation>
    <scope>NUCLEOTIDE SEQUENCE [LARGE SCALE GENOMIC DNA]</scope>
    <source>
        <strain evidence="9 10">LMM-1653</strain>
    </source>
</reference>
<evidence type="ECO:0000256" key="5">
    <source>
        <dbReference type="ARBA" id="ARBA00023010"/>
    </source>
</evidence>
<sequence>MTLVEHLQELRRRLVISVLALVLGTIVGFIWYQTAPFGISPLGEILRGPYCSLPAEKRAVFSPDGECRLLATAPFEMFLLRLKVAALAGVVLSSPVWLYQLWAFITPGLHKNERRYTLTFVSMAVALFVVGAILAYLVVSVGLEFLLSMGDEYQTAALTGERYFNFLLGLLVVFGVSFELPLIIAMLNVVGILAYETVKDKRRLIAVALMAFAAFMTPGQDPFSMLALWASMCVLVEISFQFCRINDKRRNRERPDWLDVDDESASPAVRPSGPVSPPSPVGSSTPVAPVGFQPPSPRSLRGGSQRPPRTAPTQRPPRTQPVSRLGGGDVSPAQRHTPQQGPGPGIFDDVL</sequence>
<dbReference type="NCBIfam" id="TIGR00945">
    <property type="entry name" value="tatC"/>
    <property type="match status" value="1"/>
</dbReference>
<dbReference type="RefSeq" id="WP_136142162.1">
    <property type="nucleotide sequence ID" value="NZ_CP039247.1"/>
</dbReference>
<dbReference type="OrthoDB" id="9777044at2"/>
<feature type="compositionally biased region" description="Low complexity" evidence="8">
    <location>
        <begin position="281"/>
        <end position="291"/>
    </location>
</feature>
<feature type="region of interest" description="Disordered" evidence="8">
    <location>
        <begin position="256"/>
        <end position="351"/>
    </location>
</feature>
<accession>A0A4P7QFW2</accession>
<dbReference type="PROSITE" id="PS01218">
    <property type="entry name" value="TATC"/>
    <property type="match status" value="1"/>
</dbReference>
<proteinExistence type="inferred from homology"/>
<evidence type="ECO:0000256" key="8">
    <source>
        <dbReference type="SAM" id="MobiDB-lite"/>
    </source>
</evidence>
<evidence type="ECO:0000256" key="7">
    <source>
        <dbReference type="HAMAP-Rule" id="MF_00902"/>
    </source>
</evidence>
<evidence type="ECO:0000256" key="3">
    <source>
        <dbReference type="ARBA" id="ARBA00022927"/>
    </source>
</evidence>
<protein>
    <recommendedName>
        <fullName evidence="7">Sec-independent protein translocase protein TatC</fullName>
    </recommendedName>
</protein>
<comment type="subunit">
    <text evidence="7">The Tat system comprises two distinct complexes: a TatABC complex, containing multiple copies of TatA, TatB and TatC subunits, and a separate TatA complex, containing only TatA subunits. Substrates initially bind to the TatABC complex, which probably triggers association of the separate TatA complex to form the active translocon.</text>
</comment>
<dbReference type="AlphaFoldDB" id="A0A4P7QFW2"/>
<comment type="subcellular location">
    <subcellularLocation>
        <location evidence="7">Cell membrane</location>
        <topology evidence="7">Multi-pass membrane protein</topology>
    </subcellularLocation>
    <subcellularLocation>
        <location evidence="1">Membrane</location>
        <topology evidence="1">Multi-pass membrane protein</topology>
    </subcellularLocation>
</comment>
<keyword evidence="7" id="KW-0813">Transport</keyword>
<keyword evidence="2 7" id="KW-0812">Transmembrane</keyword>
<keyword evidence="4 7" id="KW-1133">Transmembrane helix</keyword>
<dbReference type="GO" id="GO:0043953">
    <property type="term" value="P:protein transport by the Tat complex"/>
    <property type="evidence" value="ECO:0007669"/>
    <property type="project" value="UniProtKB-UniRule"/>
</dbReference>
<dbReference type="InterPro" id="IPR002033">
    <property type="entry name" value="TatC"/>
</dbReference>
<keyword evidence="6 7" id="KW-0472">Membrane</keyword>
<dbReference type="GO" id="GO:0009977">
    <property type="term" value="F:proton motive force dependent protein transmembrane transporter activity"/>
    <property type="evidence" value="ECO:0007669"/>
    <property type="project" value="TreeGrafter"/>
</dbReference>
<dbReference type="PANTHER" id="PTHR30371:SF0">
    <property type="entry name" value="SEC-INDEPENDENT PROTEIN TRANSLOCASE PROTEIN TATC, CHLOROPLASTIC-RELATED"/>
    <property type="match status" value="1"/>
</dbReference>
<feature type="transmembrane region" description="Helical" evidence="7">
    <location>
        <begin position="204"/>
        <end position="220"/>
    </location>
</feature>
<evidence type="ECO:0000313" key="10">
    <source>
        <dbReference type="Proteomes" id="UP000296352"/>
    </source>
</evidence>
<dbReference type="EMBL" id="CP039247">
    <property type="protein sequence ID" value="QCB28429.1"/>
    <property type="molecule type" value="Genomic_DNA"/>
</dbReference>
<comment type="function">
    <text evidence="7">Part of the twin-arginine translocation (Tat) system that transports large folded proteins containing a characteristic twin-arginine motif in their signal peptide across membranes. Together with TatB, TatC is part of a receptor directly interacting with Tat signal peptides.</text>
</comment>
<keyword evidence="10" id="KW-1185">Reference proteome</keyword>
<comment type="similarity">
    <text evidence="7">Belongs to the TatC family.</text>
</comment>
<organism evidence="9 10">
    <name type="scientific">Corynebacterium endometrii</name>
    <dbReference type="NCBI Taxonomy" id="2488819"/>
    <lineage>
        <taxon>Bacteria</taxon>
        <taxon>Bacillati</taxon>
        <taxon>Actinomycetota</taxon>
        <taxon>Actinomycetes</taxon>
        <taxon>Mycobacteriales</taxon>
        <taxon>Corynebacteriaceae</taxon>
        <taxon>Corynebacterium</taxon>
    </lineage>
</organism>
<dbReference type="GO" id="GO:0033281">
    <property type="term" value="C:TAT protein transport complex"/>
    <property type="evidence" value="ECO:0007669"/>
    <property type="project" value="UniProtKB-UniRule"/>
</dbReference>
<feature type="transmembrane region" description="Helical" evidence="7">
    <location>
        <begin position="84"/>
        <end position="105"/>
    </location>
</feature>
<dbReference type="GO" id="GO:0065002">
    <property type="term" value="P:intracellular protein transmembrane transport"/>
    <property type="evidence" value="ECO:0007669"/>
    <property type="project" value="TreeGrafter"/>
</dbReference>